<keyword evidence="1" id="KW-0732">Signal</keyword>
<feature type="signal peptide" evidence="1">
    <location>
        <begin position="1"/>
        <end position="19"/>
    </location>
</feature>
<dbReference type="EMBL" id="WJQU01000001">
    <property type="protein sequence ID" value="KAJ6647240.1"/>
    <property type="molecule type" value="Genomic_DNA"/>
</dbReference>
<dbReference type="PROSITE" id="PS50940">
    <property type="entry name" value="CHIT_BIND_II"/>
    <property type="match status" value="1"/>
</dbReference>
<feature type="chain" id="PRO_5040183708" description="Chitin-binding type-2 domain-containing protein" evidence="1">
    <location>
        <begin position="20"/>
        <end position="102"/>
    </location>
</feature>
<keyword evidence="4" id="KW-1185">Reference proteome</keyword>
<proteinExistence type="predicted"/>
<accession>A0A9Q0S8E3</accession>
<dbReference type="InterPro" id="IPR002557">
    <property type="entry name" value="Chitin-bd_dom"/>
</dbReference>
<evidence type="ECO:0000313" key="3">
    <source>
        <dbReference type="EMBL" id="KAJ6647240.1"/>
    </source>
</evidence>
<reference evidence="3" key="1">
    <citation type="submission" date="2022-07" db="EMBL/GenBank/DDBJ databases">
        <authorList>
            <person name="Trinca V."/>
            <person name="Uliana J.V.C."/>
            <person name="Torres T.T."/>
            <person name="Ward R.J."/>
            <person name="Monesi N."/>
        </authorList>
    </citation>
    <scope>NUCLEOTIDE SEQUENCE</scope>
    <source>
        <strain evidence="3">HSMRA1968</strain>
        <tissue evidence="3">Whole embryos</tissue>
    </source>
</reference>
<dbReference type="SUPFAM" id="SSF57625">
    <property type="entry name" value="Invertebrate chitin-binding proteins"/>
    <property type="match status" value="1"/>
</dbReference>
<evidence type="ECO:0000313" key="4">
    <source>
        <dbReference type="Proteomes" id="UP001151699"/>
    </source>
</evidence>
<dbReference type="SMART" id="SM00494">
    <property type="entry name" value="ChtBD2"/>
    <property type="match status" value="1"/>
</dbReference>
<dbReference type="Proteomes" id="UP001151699">
    <property type="component" value="Chromosome A"/>
</dbReference>
<feature type="domain" description="Chitin-binding type-2" evidence="2">
    <location>
        <begin position="41"/>
        <end position="97"/>
    </location>
</feature>
<dbReference type="GO" id="GO:0008061">
    <property type="term" value="F:chitin binding"/>
    <property type="evidence" value="ECO:0007669"/>
    <property type="project" value="InterPro"/>
</dbReference>
<organism evidence="3 4">
    <name type="scientific">Pseudolycoriella hygida</name>
    <dbReference type="NCBI Taxonomy" id="35572"/>
    <lineage>
        <taxon>Eukaryota</taxon>
        <taxon>Metazoa</taxon>
        <taxon>Ecdysozoa</taxon>
        <taxon>Arthropoda</taxon>
        <taxon>Hexapoda</taxon>
        <taxon>Insecta</taxon>
        <taxon>Pterygota</taxon>
        <taxon>Neoptera</taxon>
        <taxon>Endopterygota</taxon>
        <taxon>Diptera</taxon>
        <taxon>Nematocera</taxon>
        <taxon>Sciaroidea</taxon>
        <taxon>Sciaridae</taxon>
        <taxon>Pseudolycoriella</taxon>
    </lineage>
</organism>
<sequence length="102" mass="11461">MKAYHCCILVLACVALAAAGVINKTDDLKNDPPPPPVPFCPAQCLWHDIYNFPHFTNCNRYYHCIHGFFFDFPCGQGEEFDHISLQCLPAAEARCIFEGPTL</sequence>
<dbReference type="OrthoDB" id="6422323at2759"/>
<dbReference type="Gene3D" id="2.170.140.10">
    <property type="entry name" value="Chitin binding domain"/>
    <property type="match status" value="1"/>
</dbReference>
<dbReference type="InterPro" id="IPR036508">
    <property type="entry name" value="Chitin-bd_dom_sf"/>
</dbReference>
<name>A0A9Q0S8E3_9DIPT</name>
<evidence type="ECO:0000256" key="1">
    <source>
        <dbReference type="SAM" id="SignalP"/>
    </source>
</evidence>
<dbReference type="GO" id="GO:0005576">
    <property type="term" value="C:extracellular region"/>
    <property type="evidence" value="ECO:0007669"/>
    <property type="project" value="InterPro"/>
</dbReference>
<protein>
    <recommendedName>
        <fullName evidence="2">Chitin-binding type-2 domain-containing protein</fullName>
    </recommendedName>
</protein>
<evidence type="ECO:0000259" key="2">
    <source>
        <dbReference type="PROSITE" id="PS50940"/>
    </source>
</evidence>
<dbReference type="Pfam" id="PF01607">
    <property type="entry name" value="CBM_14"/>
    <property type="match status" value="1"/>
</dbReference>
<dbReference type="AlphaFoldDB" id="A0A9Q0S8E3"/>
<gene>
    <name evidence="3" type="ORF">Bhyg_02461</name>
</gene>
<comment type="caution">
    <text evidence="3">The sequence shown here is derived from an EMBL/GenBank/DDBJ whole genome shotgun (WGS) entry which is preliminary data.</text>
</comment>